<accession>A0A0C9WBG4</accession>
<evidence type="ECO:0000313" key="3">
    <source>
        <dbReference type="Proteomes" id="UP000053820"/>
    </source>
</evidence>
<keyword evidence="3" id="KW-1185">Reference proteome</keyword>
<organism evidence="2 3">
    <name type="scientific">Hydnomerulius pinastri MD-312</name>
    <dbReference type="NCBI Taxonomy" id="994086"/>
    <lineage>
        <taxon>Eukaryota</taxon>
        <taxon>Fungi</taxon>
        <taxon>Dikarya</taxon>
        <taxon>Basidiomycota</taxon>
        <taxon>Agaricomycotina</taxon>
        <taxon>Agaricomycetes</taxon>
        <taxon>Agaricomycetidae</taxon>
        <taxon>Boletales</taxon>
        <taxon>Boletales incertae sedis</taxon>
        <taxon>Leucogyrophana</taxon>
    </lineage>
</organism>
<feature type="region of interest" description="Disordered" evidence="1">
    <location>
        <begin position="19"/>
        <end position="126"/>
    </location>
</feature>
<evidence type="ECO:0000256" key="1">
    <source>
        <dbReference type="SAM" id="MobiDB-lite"/>
    </source>
</evidence>
<sequence>MPLGRSEDVAEVDLHGVDPLDFMATGYGPPRPHQFGPAEVPKKKNPSKGLKKALRRFQQNVRSLRPRTRGTNGDPLPPVVGVHEGRMDERNVAGDPGTSRSSIDENQGTPVVYHSESDSDEELPDPYEGLNIVVRYLCYCTCVRSR</sequence>
<feature type="compositionally biased region" description="Basic and acidic residues" evidence="1">
    <location>
        <begin position="83"/>
        <end position="92"/>
    </location>
</feature>
<dbReference type="Proteomes" id="UP000053820">
    <property type="component" value="Unassembled WGS sequence"/>
</dbReference>
<gene>
    <name evidence="2" type="ORF">HYDPIDRAFT_116658</name>
</gene>
<name>A0A0C9WBG4_9AGAM</name>
<feature type="compositionally biased region" description="Basic residues" evidence="1">
    <location>
        <begin position="43"/>
        <end position="55"/>
    </location>
</feature>
<reference evidence="2 3" key="1">
    <citation type="submission" date="2014-04" db="EMBL/GenBank/DDBJ databases">
        <title>Evolutionary Origins and Diversification of the Mycorrhizal Mutualists.</title>
        <authorList>
            <consortium name="DOE Joint Genome Institute"/>
            <consortium name="Mycorrhizal Genomics Consortium"/>
            <person name="Kohler A."/>
            <person name="Kuo A."/>
            <person name="Nagy L.G."/>
            <person name="Floudas D."/>
            <person name="Copeland A."/>
            <person name="Barry K.W."/>
            <person name="Cichocki N."/>
            <person name="Veneault-Fourrey C."/>
            <person name="LaButti K."/>
            <person name="Lindquist E.A."/>
            <person name="Lipzen A."/>
            <person name="Lundell T."/>
            <person name="Morin E."/>
            <person name="Murat C."/>
            <person name="Riley R."/>
            <person name="Ohm R."/>
            <person name="Sun H."/>
            <person name="Tunlid A."/>
            <person name="Henrissat B."/>
            <person name="Grigoriev I.V."/>
            <person name="Hibbett D.S."/>
            <person name="Martin F."/>
        </authorList>
    </citation>
    <scope>NUCLEOTIDE SEQUENCE [LARGE SCALE GENOMIC DNA]</scope>
    <source>
        <strain evidence="2 3">MD-312</strain>
    </source>
</reference>
<dbReference type="HOGENOM" id="CLU_1777711_0_0_1"/>
<evidence type="ECO:0000313" key="2">
    <source>
        <dbReference type="EMBL" id="KIJ60807.1"/>
    </source>
</evidence>
<dbReference type="AlphaFoldDB" id="A0A0C9WBG4"/>
<protein>
    <submittedName>
        <fullName evidence="2">Uncharacterized protein</fullName>
    </submittedName>
</protein>
<dbReference type="EMBL" id="KN839868">
    <property type="protein sequence ID" value="KIJ60807.1"/>
    <property type="molecule type" value="Genomic_DNA"/>
</dbReference>
<proteinExistence type="predicted"/>
<feature type="compositionally biased region" description="Polar residues" evidence="1">
    <location>
        <begin position="98"/>
        <end position="109"/>
    </location>
</feature>